<dbReference type="OrthoDB" id="870at2759"/>
<dbReference type="RefSeq" id="XP_034013383.1">
    <property type="nucleotide sequence ID" value="XM_034154437.1"/>
</dbReference>
<keyword evidence="8" id="KW-1185">Reference proteome</keyword>
<dbReference type="VEuPathDB" id="FungiDB:DIURU_001849"/>
<feature type="domain" description="MHD" evidence="6">
    <location>
        <begin position="190"/>
        <end position="447"/>
    </location>
</feature>
<dbReference type="AlphaFoldDB" id="A0A642UZG8"/>
<comment type="similarity">
    <text evidence="5">Belongs to the adaptor complexes medium subunit family.</text>
</comment>
<dbReference type="Gene3D" id="2.60.40.1170">
    <property type="entry name" value="Mu homology domain, subdomain B"/>
    <property type="match status" value="2"/>
</dbReference>
<keyword evidence="2 5" id="KW-0813">Transport</keyword>
<sequence>MIEAVYISDTNASLVFEYQQRLSSPGYTSIKSMVLAHPESEPPIIAINHDYYVAFERFASITISVLCGSKSDPVNPMIPFVFIHRLFTAIKEYFGTPVSPTKIEANSDTLTSIMAEMIDQTGYPLTTDANQLRDLIPYESFLSKLLSTSSSIVAEHPAAKLAFNQSPPPPSQPNQVSAYPWRRSNVRYTHNEMYIDVIESIAAMYQVVPPLSSSSSSSSSMARLYPVSAHIDGSIAFVSHLTGEPRLEMSFNHVASRIQLPSFHPCIDIAKWDKQCVLNFVPPDGQSTLMEYQLEAPNHESGAIDINYQPSTATGEFELKLQIKPTPGLTKVDTITIDIICAEEMAIKPSRCTSGDFSYKGNGKGEWTLRDVKPTALPLLQAAVINTETDARGEPLYLRISYQHKGCVPSGLKIDSIRMVSHKGMPDSVKPYKGVKYITQTSDIVIRP</sequence>
<dbReference type="GO" id="GO:0030131">
    <property type="term" value="C:clathrin adaptor complex"/>
    <property type="evidence" value="ECO:0007669"/>
    <property type="project" value="UniProtKB-UniRule"/>
</dbReference>
<keyword evidence="3 5" id="KW-0653">Protein transport</keyword>
<evidence type="ECO:0000313" key="8">
    <source>
        <dbReference type="Proteomes" id="UP000449547"/>
    </source>
</evidence>
<evidence type="ECO:0000313" key="7">
    <source>
        <dbReference type="EMBL" id="KAA8904773.1"/>
    </source>
</evidence>
<dbReference type="OMA" id="INVHFTI"/>
<evidence type="ECO:0000256" key="5">
    <source>
        <dbReference type="PIRNR" id="PIRNR005992"/>
    </source>
</evidence>
<dbReference type="InterPro" id="IPR001392">
    <property type="entry name" value="Clathrin_mu"/>
</dbReference>
<dbReference type="PIRSF" id="PIRSF005992">
    <property type="entry name" value="Clathrin_mu"/>
    <property type="match status" value="1"/>
</dbReference>
<evidence type="ECO:0000256" key="1">
    <source>
        <dbReference type="ARBA" id="ARBA00004308"/>
    </source>
</evidence>
<evidence type="ECO:0000256" key="2">
    <source>
        <dbReference type="ARBA" id="ARBA00022448"/>
    </source>
</evidence>
<keyword evidence="4" id="KW-0472">Membrane</keyword>
<protein>
    <recommendedName>
        <fullName evidence="6">MHD domain-containing protein</fullName>
    </recommendedName>
</protein>
<dbReference type="SUPFAM" id="SSF64356">
    <property type="entry name" value="SNARE-like"/>
    <property type="match status" value="1"/>
</dbReference>
<evidence type="ECO:0000259" key="6">
    <source>
        <dbReference type="PROSITE" id="PS51072"/>
    </source>
</evidence>
<dbReference type="GeneID" id="54780502"/>
<dbReference type="InterPro" id="IPR011012">
    <property type="entry name" value="Longin-like_dom_sf"/>
</dbReference>
<dbReference type="PANTHER" id="PTHR10529">
    <property type="entry name" value="AP COMPLEX SUBUNIT MU"/>
    <property type="match status" value="1"/>
</dbReference>
<dbReference type="Gene3D" id="3.30.450.60">
    <property type="match status" value="1"/>
</dbReference>
<dbReference type="EMBL" id="SWFT01000053">
    <property type="protein sequence ID" value="KAA8904773.1"/>
    <property type="molecule type" value="Genomic_DNA"/>
</dbReference>
<evidence type="ECO:0000256" key="3">
    <source>
        <dbReference type="ARBA" id="ARBA00022927"/>
    </source>
</evidence>
<dbReference type="GO" id="GO:0016192">
    <property type="term" value="P:vesicle-mediated transport"/>
    <property type="evidence" value="ECO:0007669"/>
    <property type="project" value="InterPro"/>
</dbReference>
<dbReference type="Pfam" id="PF00928">
    <property type="entry name" value="Adap_comp_sub"/>
    <property type="match status" value="1"/>
</dbReference>
<comment type="caution">
    <text evidence="7">The sequence shown here is derived from an EMBL/GenBank/DDBJ whole genome shotgun (WGS) entry which is preliminary data.</text>
</comment>
<organism evidence="7 8">
    <name type="scientific">Diutina rugosa</name>
    <name type="common">Yeast</name>
    <name type="synonym">Candida rugosa</name>
    <dbReference type="NCBI Taxonomy" id="5481"/>
    <lineage>
        <taxon>Eukaryota</taxon>
        <taxon>Fungi</taxon>
        <taxon>Dikarya</taxon>
        <taxon>Ascomycota</taxon>
        <taxon>Saccharomycotina</taxon>
        <taxon>Pichiomycetes</taxon>
        <taxon>Debaryomycetaceae</taxon>
        <taxon>Diutina</taxon>
    </lineage>
</organism>
<dbReference type="PRINTS" id="PR00314">
    <property type="entry name" value="CLATHRINADPT"/>
</dbReference>
<dbReference type="CDD" id="cd09252">
    <property type="entry name" value="AP-3_Mu3_Cterm"/>
    <property type="match status" value="1"/>
</dbReference>
<comment type="subcellular location">
    <subcellularLocation>
        <location evidence="1">Endomembrane system</location>
    </subcellularLocation>
</comment>
<dbReference type="InterPro" id="IPR028565">
    <property type="entry name" value="MHD"/>
</dbReference>
<proteinExistence type="inferred from homology"/>
<gene>
    <name evidence="7" type="ORF">DIURU_001849</name>
</gene>
<evidence type="ECO:0000256" key="4">
    <source>
        <dbReference type="ARBA" id="ARBA00023136"/>
    </source>
</evidence>
<dbReference type="GO" id="GO:0006886">
    <property type="term" value="P:intracellular protein transport"/>
    <property type="evidence" value="ECO:0007669"/>
    <property type="project" value="UniProtKB-UniRule"/>
</dbReference>
<dbReference type="GO" id="GO:0012505">
    <property type="term" value="C:endomembrane system"/>
    <property type="evidence" value="ECO:0007669"/>
    <property type="project" value="UniProtKB-SubCell"/>
</dbReference>
<dbReference type="Proteomes" id="UP000449547">
    <property type="component" value="Unassembled WGS sequence"/>
</dbReference>
<dbReference type="SUPFAM" id="SSF49447">
    <property type="entry name" value="Second domain of Mu2 adaptin subunit (ap50) of ap2 adaptor"/>
    <property type="match status" value="1"/>
</dbReference>
<dbReference type="InterPro" id="IPR036168">
    <property type="entry name" value="AP2_Mu_C_sf"/>
</dbReference>
<dbReference type="InterPro" id="IPR050431">
    <property type="entry name" value="Adaptor_comp_med_subunit"/>
</dbReference>
<accession>A0A642UZG8</accession>
<reference evidence="7 8" key="1">
    <citation type="submission" date="2019-07" db="EMBL/GenBank/DDBJ databases">
        <title>Genome assembly of two rare yeast pathogens: Diutina rugosa and Trichomonascus ciferrii.</title>
        <authorList>
            <person name="Mixao V."/>
            <person name="Saus E."/>
            <person name="Hansen A."/>
            <person name="Lass-Flor C."/>
            <person name="Gabaldon T."/>
        </authorList>
    </citation>
    <scope>NUCLEOTIDE SEQUENCE [LARGE SCALE GENOMIC DNA]</scope>
    <source>
        <strain evidence="7 8">CBS 613</strain>
    </source>
</reference>
<name>A0A642UZG8_DIURU</name>
<dbReference type="PROSITE" id="PS51072">
    <property type="entry name" value="MHD"/>
    <property type="match status" value="1"/>
</dbReference>